<dbReference type="InterPro" id="IPR038430">
    <property type="entry name" value="NDAH_ubi_oxred_su3_sf"/>
</dbReference>
<geneLocation type="mitochondrion" evidence="11"/>
<sequence>MIFFLESGLALTMVLLLLSWLLSWGSFKSVEKKTPFECGFEPLSDNRTPFSTRFFVILVLFLVFDVEVALLFPFLASSFQEVLIPSVILVIVFFLLILLAGLFHEWNEGCLEWMED</sequence>
<protein>
    <recommendedName>
        <fullName evidence="3 9">NADH-ubiquinone oxidoreductase chain 3</fullName>
        <ecNumber evidence="9">7.1.1.2</ecNumber>
    </recommendedName>
</protein>
<feature type="signal peptide" evidence="10">
    <location>
        <begin position="1"/>
        <end position="25"/>
    </location>
</feature>
<evidence type="ECO:0000256" key="5">
    <source>
        <dbReference type="ARBA" id="ARBA00022692"/>
    </source>
</evidence>
<gene>
    <name evidence="11" type="primary">nad3</name>
</gene>
<keyword evidence="10" id="KW-0732">Signal</keyword>
<dbReference type="InterPro" id="IPR000440">
    <property type="entry name" value="NADH_UbQ/plastoQ_OxRdtase_su3"/>
</dbReference>
<evidence type="ECO:0000256" key="6">
    <source>
        <dbReference type="ARBA" id="ARBA00022989"/>
    </source>
</evidence>
<comment type="function">
    <text evidence="9">Core subunit of the mitochondrial membrane respiratory chain NADH dehydrogenase (Complex I) which catalyzes electron transfer from NADH through the respiratory chain, using ubiquinone as an electron acceptor. Essential for the catalytic activity of complex I.</text>
</comment>
<evidence type="ECO:0000256" key="8">
    <source>
        <dbReference type="ARBA" id="ARBA00049551"/>
    </source>
</evidence>
<evidence type="ECO:0000313" key="11">
    <source>
        <dbReference type="EMBL" id="AEQ93885.1"/>
    </source>
</evidence>
<comment type="similarity">
    <text evidence="2 9">Belongs to the complex I subunit 3 family.</text>
</comment>
<evidence type="ECO:0000256" key="7">
    <source>
        <dbReference type="ARBA" id="ARBA00023136"/>
    </source>
</evidence>
<feature type="transmembrane region" description="Helical" evidence="9">
    <location>
        <begin position="82"/>
        <end position="103"/>
    </location>
</feature>
<comment type="subcellular location">
    <subcellularLocation>
        <location evidence="1">Membrane</location>
    </subcellularLocation>
    <subcellularLocation>
        <location evidence="9">Mitochondrion membrane</location>
        <topology evidence="9">Multi-pass membrane protein</topology>
    </subcellularLocation>
</comment>
<keyword evidence="9" id="KW-0520">NAD</keyword>
<keyword evidence="9 11" id="KW-0496">Mitochondrion</keyword>
<keyword evidence="9" id="KW-1278">Translocase</keyword>
<dbReference type="PANTHER" id="PTHR11058">
    <property type="entry name" value="NADH-UBIQUINONE OXIDOREDUCTASE CHAIN 3"/>
    <property type="match status" value="1"/>
</dbReference>
<evidence type="ECO:0000256" key="4">
    <source>
        <dbReference type="ARBA" id="ARBA00022448"/>
    </source>
</evidence>
<evidence type="ECO:0000256" key="3">
    <source>
        <dbReference type="ARBA" id="ARBA00021007"/>
    </source>
</evidence>
<name>G8HQY0_9EUPU</name>
<proteinExistence type="inferred from homology"/>
<dbReference type="GO" id="GO:0031966">
    <property type="term" value="C:mitochondrial membrane"/>
    <property type="evidence" value="ECO:0007669"/>
    <property type="project" value="UniProtKB-SubCell"/>
</dbReference>
<dbReference type="AlphaFoldDB" id="G8HQY0"/>
<keyword evidence="9" id="KW-0830">Ubiquinone</keyword>
<dbReference type="GO" id="GO:0008137">
    <property type="term" value="F:NADH dehydrogenase (ubiquinone) activity"/>
    <property type="evidence" value="ECO:0007669"/>
    <property type="project" value="UniProtKB-UniRule"/>
</dbReference>
<dbReference type="Gene3D" id="1.20.58.1610">
    <property type="entry name" value="NADH:ubiquinone/plastoquinone oxidoreductase, chain 3"/>
    <property type="match status" value="1"/>
</dbReference>
<evidence type="ECO:0000256" key="10">
    <source>
        <dbReference type="SAM" id="SignalP"/>
    </source>
</evidence>
<reference evidence="11" key="2">
    <citation type="submission" date="2011-08" db="EMBL/GenBank/DDBJ databases">
        <authorList>
            <person name="Dayrat B."/>
        </authorList>
    </citation>
    <scope>NUCLEOTIDE SEQUENCE</scope>
</reference>
<comment type="catalytic activity">
    <reaction evidence="8 9">
        <text>a ubiquinone + NADH + 5 H(+)(in) = a ubiquinol + NAD(+) + 4 H(+)(out)</text>
        <dbReference type="Rhea" id="RHEA:29091"/>
        <dbReference type="Rhea" id="RHEA-COMP:9565"/>
        <dbReference type="Rhea" id="RHEA-COMP:9566"/>
        <dbReference type="ChEBI" id="CHEBI:15378"/>
        <dbReference type="ChEBI" id="CHEBI:16389"/>
        <dbReference type="ChEBI" id="CHEBI:17976"/>
        <dbReference type="ChEBI" id="CHEBI:57540"/>
        <dbReference type="ChEBI" id="CHEBI:57945"/>
        <dbReference type="EC" id="7.1.1.2"/>
    </reaction>
</comment>
<dbReference type="Pfam" id="PF00507">
    <property type="entry name" value="Oxidored_q4"/>
    <property type="match status" value="1"/>
</dbReference>
<reference evidence="11" key="1">
    <citation type="journal article" date="2011" name="BMC Evol. Biol.">
        <title>Ten new complete mitochondrial genomes of pulmonates (Mollusca: Gastropoda) and their impact on phylogenetic relationships.</title>
        <authorList>
            <person name="White T.R."/>
            <person name="Conrad M.M."/>
            <person name="Tseng R."/>
            <person name="Balayan S."/>
            <person name="Golding R."/>
            <person name="de Frias Martins A.M."/>
            <person name="Dayrat B.A."/>
        </authorList>
    </citation>
    <scope>NUCLEOTIDE SEQUENCE</scope>
</reference>
<evidence type="ECO:0000256" key="9">
    <source>
        <dbReference type="RuleBase" id="RU003640"/>
    </source>
</evidence>
<dbReference type="PANTHER" id="PTHR11058:SF9">
    <property type="entry name" value="NADH-UBIQUINONE OXIDOREDUCTASE CHAIN 3"/>
    <property type="match status" value="1"/>
</dbReference>
<evidence type="ECO:0000256" key="2">
    <source>
        <dbReference type="ARBA" id="ARBA00008472"/>
    </source>
</evidence>
<dbReference type="EMBL" id="JN619347">
    <property type="protein sequence ID" value="AEQ93885.1"/>
    <property type="molecule type" value="Genomic_DNA"/>
</dbReference>
<keyword evidence="4 9" id="KW-0813">Transport</keyword>
<accession>G8HQY0</accession>
<dbReference type="EC" id="7.1.1.2" evidence="9"/>
<evidence type="ECO:0000256" key="1">
    <source>
        <dbReference type="ARBA" id="ARBA00004370"/>
    </source>
</evidence>
<keyword evidence="5 9" id="KW-0812">Transmembrane</keyword>
<feature type="transmembrane region" description="Helical" evidence="9">
    <location>
        <begin position="52"/>
        <end position="75"/>
    </location>
</feature>
<keyword evidence="7 9" id="KW-0472">Membrane</keyword>
<keyword evidence="6 9" id="KW-1133">Transmembrane helix</keyword>
<organism evidence="11">
    <name type="scientific">Imerinia grandidieri</name>
    <dbReference type="NCBI Taxonomy" id="3244470"/>
    <lineage>
        <taxon>Eukaryota</taxon>
        <taxon>Metazoa</taxon>
        <taxon>Spiralia</taxon>
        <taxon>Lophotrochozoa</taxon>
        <taxon>Mollusca</taxon>
        <taxon>Gastropoda</taxon>
        <taxon>Heterobranchia</taxon>
        <taxon>Euthyneura</taxon>
        <taxon>Panpulmonata</taxon>
        <taxon>Eupulmonata</taxon>
        <taxon>Systellommatophora</taxon>
        <taxon>Veronicelloidea</taxon>
        <taxon>Veronicellidae</taxon>
        <taxon>Imerinia</taxon>
    </lineage>
</organism>
<feature type="chain" id="PRO_5003510245" description="NADH-ubiquinone oxidoreductase chain 3" evidence="10">
    <location>
        <begin position="26"/>
        <end position="116"/>
    </location>
</feature>
<dbReference type="GO" id="GO:0030964">
    <property type="term" value="C:NADH dehydrogenase complex"/>
    <property type="evidence" value="ECO:0007669"/>
    <property type="project" value="TreeGrafter"/>
</dbReference>
<keyword evidence="9" id="KW-0249">Electron transport</keyword>
<keyword evidence="9" id="KW-0679">Respiratory chain</keyword>